<dbReference type="Proteomes" id="UP000321907">
    <property type="component" value="Unassembled WGS sequence"/>
</dbReference>
<organism evidence="2 3">
    <name type="scientific">Neolewinella aurantiaca</name>
    <dbReference type="NCBI Taxonomy" id="2602767"/>
    <lineage>
        <taxon>Bacteria</taxon>
        <taxon>Pseudomonadati</taxon>
        <taxon>Bacteroidota</taxon>
        <taxon>Saprospiria</taxon>
        <taxon>Saprospirales</taxon>
        <taxon>Lewinellaceae</taxon>
        <taxon>Neolewinella</taxon>
    </lineage>
</organism>
<feature type="compositionally biased region" description="Basic and acidic residues" evidence="1">
    <location>
        <begin position="38"/>
        <end position="63"/>
    </location>
</feature>
<dbReference type="RefSeq" id="WP_147930843.1">
    <property type="nucleotide sequence ID" value="NZ_VOXD01000015.1"/>
</dbReference>
<gene>
    <name evidence="2" type="ORF">FUA23_11265</name>
</gene>
<dbReference type="AlphaFoldDB" id="A0A5C7FSA6"/>
<evidence type="ECO:0000313" key="3">
    <source>
        <dbReference type="Proteomes" id="UP000321907"/>
    </source>
</evidence>
<name>A0A5C7FSA6_9BACT</name>
<proteinExistence type="predicted"/>
<sequence length="71" mass="7512">MEGDCSESLIVGGKERAVIVRRKGRRGEEGGNENGDGMSDKEGGNESEGLNEKEGINENERGKGTKMKGGT</sequence>
<protein>
    <submittedName>
        <fullName evidence="2">Uncharacterized protein</fullName>
    </submittedName>
</protein>
<keyword evidence="3" id="KW-1185">Reference proteome</keyword>
<feature type="region of interest" description="Disordered" evidence="1">
    <location>
        <begin position="20"/>
        <end position="71"/>
    </location>
</feature>
<evidence type="ECO:0000256" key="1">
    <source>
        <dbReference type="SAM" id="MobiDB-lite"/>
    </source>
</evidence>
<evidence type="ECO:0000313" key="2">
    <source>
        <dbReference type="EMBL" id="TXF89317.1"/>
    </source>
</evidence>
<comment type="caution">
    <text evidence="2">The sequence shown here is derived from an EMBL/GenBank/DDBJ whole genome shotgun (WGS) entry which is preliminary data.</text>
</comment>
<reference evidence="2 3" key="1">
    <citation type="submission" date="2019-08" db="EMBL/GenBank/DDBJ databases">
        <title>Lewinella sp. strain SSH13 Genome sequencing and assembly.</title>
        <authorList>
            <person name="Kim I."/>
        </authorList>
    </citation>
    <scope>NUCLEOTIDE SEQUENCE [LARGE SCALE GENOMIC DNA]</scope>
    <source>
        <strain evidence="2 3">SSH13</strain>
    </source>
</reference>
<dbReference type="EMBL" id="VOXD01000015">
    <property type="protein sequence ID" value="TXF89317.1"/>
    <property type="molecule type" value="Genomic_DNA"/>
</dbReference>
<accession>A0A5C7FSA6</accession>